<dbReference type="InterPro" id="IPR008889">
    <property type="entry name" value="VQ"/>
</dbReference>
<keyword evidence="4" id="KW-1185">Reference proteome</keyword>
<dbReference type="Gene3D" id="3.40.50.10140">
    <property type="entry name" value="Toll/interleukin-1 receptor homology (TIR) domain"/>
    <property type="match status" value="1"/>
</dbReference>
<proteinExistence type="predicted"/>
<feature type="region of interest" description="Disordered" evidence="1">
    <location>
        <begin position="162"/>
        <end position="199"/>
    </location>
</feature>
<feature type="domain" description="TIR" evidence="2">
    <location>
        <begin position="308"/>
        <end position="462"/>
    </location>
</feature>
<evidence type="ECO:0000313" key="4">
    <source>
        <dbReference type="Proteomes" id="UP000823674"/>
    </source>
</evidence>
<dbReference type="InterPro" id="IPR032675">
    <property type="entry name" value="LRR_dom_sf"/>
</dbReference>
<dbReference type="InterPro" id="IPR000157">
    <property type="entry name" value="TIR_dom"/>
</dbReference>
<dbReference type="Pfam" id="PF05678">
    <property type="entry name" value="VQ"/>
    <property type="match status" value="1"/>
</dbReference>
<evidence type="ECO:0000313" key="3">
    <source>
        <dbReference type="EMBL" id="KAG5383953.1"/>
    </source>
</evidence>
<dbReference type="Pfam" id="PF07887">
    <property type="entry name" value="Calmodulin_bind"/>
    <property type="match status" value="1"/>
</dbReference>
<dbReference type="Proteomes" id="UP000823674">
    <property type="component" value="Chromosome A09"/>
</dbReference>
<dbReference type="SUPFAM" id="SSF52200">
    <property type="entry name" value="Toll/Interleukin receptor TIR domain"/>
    <property type="match status" value="1"/>
</dbReference>
<gene>
    <name evidence="3" type="primary">A09p032060.1_BraROA</name>
    <name evidence="3" type="ORF">IGI04_035423</name>
</gene>
<dbReference type="Pfam" id="PF01582">
    <property type="entry name" value="TIR"/>
    <property type="match status" value="1"/>
</dbReference>
<dbReference type="EMBL" id="JADBGQ010000008">
    <property type="protein sequence ID" value="KAG5383953.1"/>
    <property type="molecule type" value="Genomic_DNA"/>
</dbReference>
<reference evidence="3 4" key="1">
    <citation type="submission" date="2021-03" db="EMBL/GenBank/DDBJ databases">
        <authorList>
            <person name="King G.J."/>
            <person name="Bancroft I."/>
            <person name="Baten A."/>
            <person name="Bloomfield J."/>
            <person name="Borpatragohain P."/>
            <person name="He Z."/>
            <person name="Irish N."/>
            <person name="Irwin J."/>
            <person name="Liu K."/>
            <person name="Mauleon R.P."/>
            <person name="Moore J."/>
            <person name="Morris R."/>
            <person name="Ostergaard L."/>
            <person name="Wang B."/>
            <person name="Wells R."/>
        </authorList>
    </citation>
    <scope>NUCLEOTIDE SEQUENCE [LARGE SCALE GENOMIC DNA]</scope>
    <source>
        <strain evidence="3">R-o-18</strain>
        <tissue evidence="3">Leaf</tissue>
    </source>
</reference>
<sequence length="642" mass="72352">MRQRRYTADENAPSSTGEGMLQPRAWKLRFVNSPPPMIFKFSRIEAEDGSPIAIELLDAATNARVTSDLRLEIVALNADIPEESFTTEEFNRNILRPREGKPPLLAGDLTVTLEDGVGVVSGDVTFTENSSWTRCRLGAKVTQQGGVVEAISRAFVHDMTKHGVKESSSPGGGNQQRKQRRQLQIRGHRPSPLSIHKDSHMIKKPPTLTQREPVVVSPKVVHTTLSDFRSVVHRLTGVNNSVSQLQFSASSASTDYEVIVIYRRGDITNDAFVKVVQRLTGIPNSVSDLNNSVSVPLNSYVVKGSSKDLQDTELSTSAIREYDAVIRYMRGCISKGDFISHLHAALSRRGVSVREDIDEVDTVPECRVLIIFLTSTYVPSNLVNIVEQQSKKPRVVYPIFYGISPSDLITNSEYYESFFLQDEPKRWQAALEKITQMHGYILTDKSESDFIDEIVNDALEVLRSNYKKNIIGMDTQIKEILISVQYETCVFLKNLHKEVELKGYDAVREELLSKLLESGLSSELYKTLSLALVKFSNGNPQSLENLKKMRLSYSYQLTKLPRLTSAQNLELLDLEGCKSLLPSSISYLTALEEVRFVGCKSLVRLPDNAWSLRFKVEFRQIDTEKFSKLWNRLGWLKKVHIS</sequence>
<evidence type="ECO:0000259" key="2">
    <source>
        <dbReference type="PROSITE" id="PS50104"/>
    </source>
</evidence>
<dbReference type="InterPro" id="IPR046831">
    <property type="entry name" value="Calmodulin_bind_N"/>
</dbReference>
<dbReference type="Gene3D" id="3.80.10.10">
    <property type="entry name" value="Ribonuclease Inhibitor"/>
    <property type="match status" value="1"/>
</dbReference>
<dbReference type="PANTHER" id="PTHR31713:SF43">
    <property type="entry name" value="CALMODULIN-BINDING PROTEIN 60 G"/>
    <property type="match status" value="1"/>
</dbReference>
<feature type="compositionally biased region" description="Basic residues" evidence="1">
    <location>
        <begin position="177"/>
        <end position="189"/>
    </location>
</feature>
<dbReference type="InterPro" id="IPR012416">
    <property type="entry name" value="CBP60"/>
</dbReference>
<dbReference type="SUPFAM" id="SSF52058">
    <property type="entry name" value="L domain-like"/>
    <property type="match status" value="1"/>
</dbReference>
<dbReference type="PROSITE" id="PS50104">
    <property type="entry name" value="TIR"/>
    <property type="match status" value="1"/>
</dbReference>
<organism evidence="3 4">
    <name type="scientific">Brassica rapa subsp. trilocularis</name>
    <dbReference type="NCBI Taxonomy" id="1813537"/>
    <lineage>
        <taxon>Eukaryota</taxon>
        <taxon>Viridiplantae</taxon>
        <taxon>Streptophyta</taxon>
        <taxon>Embryophyta</taxon>
        <taxon>Tracheophyta</taxon>
        <taxon>Spermatophyta</taxon>
        <taxon>Magnoliopsida</taxon>
        <taxon>eudicotyledons</taxon>
        <taxon>Gunneridae</taxon>
        <taxon>Pentapetalae</taxon>
        <taxon>rosids</taxon>
        <taxon>malvids</taxon>
        <taxon>Brassicales</taxon>
        <taxon>Brassicaceae</taxon>
        <taxon>Brassiceae</taxon>
        <taxon>Brassica</taxon>
    </lineage>
</organism>
<dbReference type="InterPro" id="IPR035897">
    <property type="entry name" value="Toll_tir_struct_dom_sf"/>
</dbReference>
<accession>A0ABQ7LEP3</accession>
<protein>
    <recommendedName>
        <fullName evidence="2">TIR domain-containing protein</fullName>
    </recommendedName>
</protein>
<dbReference type="PANTHER" id="PTHR31713">
    <property type="entry name" value="OS02G0177800 PROTEIN"/>
    <property type="match status" value="1"/>
</dbReference>
<name>A0ABQ7LEP3_BRACM</name>
<comment type="caution">
    <text evidence="3">The sequence shown here is derived from an EMBL/GenBank/DDBJ whole genome shotgun (WGS) entry which is preliminary data.</text>
</comment>
<evidence type="ECO:0000256" key="1">
    <source>
        <dbReference type="SAM" id="MobiDB-lite"/>
    </source>
</evidence>